<reference evidence="2 3" key="1">
    <citation type="submission" date="2015-07" db="EMBL/GenBank/DDBJ databases">
        <title>Draft Genome Sequence of Streptomyces antibioticus, IMRU 3720 reveals insights in the evolution of actinomycin biosynthetic gene clusters in Streptomyces.</title>
        <authorList>
            <person name="Crnovcic I."/>
            <person name="Ruckert C."/>
            <person name="Kalinowksi J."/>
            <person name="Keller U."/>
        </authorList>
    </citation>
    <scope>NUCLEOTIDE SEQUENCE [LARGE SCALE GENOMIC DNA]</scope>
    <source>
        <strain evidence="2 3">DSM 41481</strain>
    </source>
</reference>
<dbReference type="InterPro" id="IPR007497">
    <property type="entry name" value="SIMPL/DUF541"/>
</dbReference>
<dbReference type="Pfam" id="PF04402">
    <property type="entry name" value="SIMPL"/>
    <property type="match status" value="1"/>
</dbReference>
<dbReference type="InterPro" id="IPR052022">
    <property type="entry name" value="26kDa_periplasmic_antigen"/>
</dbReference>
<evidence type="ECO:0008006" key="4">
    <source>
        <dbReference type="Google" id="ProtNLM"/>
    </source>
</evidence>
<sequence length="249" mass="25076">MRPTRTPVAAALVTLLALGLPAVAAPAAAASPARPAAARVDPAPATITVTGEGSATAPPDVAVVAVAVEATGATSQAALDAQNTAAGALLTAVRAQGVAERDVRTDNISLQPVYDTEGGSTRLKGYQAAQSFSVKVREVERTGAVLQSITDATGDAGRIHSVAFEVSDPVPLQARAREAAHDDARARAEQLARLSGHELGRLVSLSEDSVGYPRPTAQFADAAGTGGAVPTAPGEIRATATVTAVYEVS</sequence>
<name>A0ABX3LDH6_STRAT</name>
<proteinExistence type="predicted"/>
<comment type="caution">
    <text evidence="2">The sequence shown here is derived from an EMBL/GenBank/DDBJ whole genome shotgun (WGS) entry which is preliminary data.</text>
</comment>
<dbReference type="RefSeq" id="WP_078636076.1">
    <property type="nucleotide sequence ID" value="NZ_CM007717.1"/>
</dbReference>
<dbReference type="EMBL" id="LHQL01000014">
    <property type="protein sequence ID" value="OOQ47435.1"/>
    <property type="molecule type" value="Genomic_DNA"/>
</dbReference>
<evidence type="ECO:0000313" key="3">
    <source>
        <dbReference type="Proteomes" id="UP000190306"/>
    </source>
</evidence>
<dbReference type="PANTHER" id="PTHR34387">
    <property type="entry name" value="SLR1258 PROTEIN"/>
    <property type="match status" value="1"/>
</dbReference>
<keyword evidence="3" id="KW-1185">Reference proteome</keyword>
<feature type="signal peptide" evidence="1">
    <location>
        <begin position="1"/>
        <end position="24"/>
    </location>
</feature>
<keyword evidence="1" id="KW-0732">Signal</keyword>
<dbReference type="Gene3D" id="3.30.70.2970">
    <property type="entry name" value="Protein of unknown function (DUF541), domain 2"/>
    <property type="match status" value="1"/>
</dbReference>
<organism evidence="2 3">
    <name type="scientific">Streptomyces antibioticus</name>
    <dbReference type="NCBI Taxonomy" id="1890"/>
    <lineage>
        <taxon>Bacteria</taxon>
        <taxon>Bacillati</taxon>
        <taxon>Actinomycetota</taxon>
        <taxon>Actinomycetes</taxon>
        <taxon>Kitasatosporales</taxon>
        <taxon>Streptomycetaceae</taxon>
        <taxon>Streptomyces</taxon>
    </lineage>
</organism>
<feature type="chain" id="PRO_5045579530" description="LpqG protein" evidence="1">
    <location>
        <begin position="25"/>
        <end position="249"/>
    </location>
</feature>
<gene>
    <name evidence="2" type="ORF">AFM16_32400</name>
</gene>
<dbReference type="PANTHER" id="PTHR34387:SF1">
    <property type="entry name" value="PERIPLASMIC IMMUNOGENIC PROTEIN"/>
    <property type="match status" value="1"/>
</dbReference>
<evidence type="ECO:0000256" key="1">
    <source>
        <dbReference type="SAM" id="SignalP"/>
    </source>
</evidence>
<accession>A0ABX3LDH6</accession>
<dbReference type="Gene3D" id="3.30.110.170">
    <property type="entry name" value="Protein of unknown function (DUF541), domain 1"/>
    <property type="match status" value="1"/>
</dbReference>
<dbReference type="Proteomes" id="UP000190306">
    <property type="component" value="Chromosome"/>
</dbReference>
<evidence type="ECO:0000313" key="2">
    <source>
        <dbReference type="EMBL" id="OOQ47435.1"/>
    </source>
</evidence>
<protein>
    <recommendedName>
        <fullName evidence="4">LpqG protein</fullName>
    </recommendedName>
</protein>